<accession>A0A699X9B5</accession>
<dbReference type="EMBL" id="BKCJ011827993">
    <property type="protein sequence ID" value="GFD56307.1"/>
    <property type="molecule type" value="Genomic_DNA"/>
</dbReference>
<proteinExistence type="predicted"/>
<evidence type="ECO:0000313" key="1">
    <source>
        <dbReference type="EMBL" id="GFD56307.1"/>
    </source>
</evidence>
<comment type="caution">
    <text evidence="1">The sequence shown here is derived from an EMBL/GenBank/DDBJ whole genome shotgun (WGS) entry which is preliminary data.</text>
</comment>
<dbReference type="AlphaFoldDB" id="A0A699X9B5"/>
<gene>
    <name evidence="1" type="ORF">Tci_928276</name>
</gene>
<organism evidence="1">
    <name type="scientific">Tanacetum cinerariifolium</name>
    <name type="common">Dalmatian daisy</name>
    <name type="synonym">Chrysanthemum cinerariifolium</name>
    <dbReference type="NCBI Taxonomy" id="118510"/>
    <lineage>
        <taxon>Eukaryota</taxon>
        <taxon>Viridiplantae</taxon>
        <taxon>Streptophyta</taxon>
        <taxon>Embryophyta</taxon>
        <taxon>Tracheophyta</taxon>
        <taxon>Spermatophyta</taxon>
        <taxon>Magnoliopsida</taxon>
        <taxon>eudicotyledons</taxon>
        <taxon>Gunneridae</taxon>
        <taxon>Pentapetalae</taxon>
        <taxon>asterids</taxon>
        <taxon>campanulids</taxon>
        <taxon>Asterales</taxon>
        <taxon>Asteraceae</taxon>
        <taxon>Asteroideae</taxon>
        <taxon>Anthemideae</taxon>
        <taxon>Anthemidinae</taxon>
        <taxon>Tanacetum</taxon>
    </lineage>
</organism>
<sequence length="87" mass="10056">MSHQSLHSVRECLRTTQWISDMATNAKAMVLRQDEELAEQLGVCERVGFGDHDAGEWTKDLMLQNRRLWELISAYTQELDDFKTAAE</sequence>
<name>A0A699X9B5_TANCI</name>
<protein>
    <submittedName>
        <fullName evidence="1">Uncharacterized protein</fullName>
    </submittedName>
</protein>
<feature type="non-terminal residue" evidence="1">
    <location>
        <position position="87"/>
    </location>
</feature>
<reference evidence="1" key="1">
    <citation type="journal article" date="2019" name="Sci. Rep.">
        <title>Draft genome of Tanacetum cinerariifolium, the natural source of mosquito coil.</title>
        <authorList>
            <person name="Yamashiro T."/>
            <person name="Shiraishi A."/>
            <person name="Satake H."/>
            <person name="Nakayama K."/>
        </authorList>
    </citation>
    <scope>NUCLEOTIDE SEQUENCE</scope>
</reference>